<dbReference type="Proteomes" id="UP000183947">
    <property type="component" value="Unassembled WGS sequence"/>
</dbReference>
<keyword evidence="3" id="KW-1185">Reference proteome</keyword>
<reference evidence="3" key="1">
    <citation type="submission" date="2016-11" db="EMBL/GenBank/DDBJ databases">
        <authorList>
            <person name="Varghese N."/>
            <person name="Submissions S."/>
        </authorList>
    </citation>
    <scope>NUCLEOTIDE SEQUENCE [LARGE SCALE GENOMIC DNA]</scope>
    <source>
        <strain evidence="3">DSM 18569</strain>
    </source>
</reference>
<dbReference type="OrthoDB" id="885565at2"/>
<dbReference type="AlphaFoldDB" id="A0A1M7AHS5"/>
<protein>
    <recommendedName>
        <fullName evidence="4">SH3 domain-containing protein</fullName>
    </recommendedName>
</protein>
<sequence>MNRTLLSLFSLMSFTVAACTTAKDDTGGARAARTPVAYNTVVECILYDGMKKDSPQILALTSGTEVQVTDTVDYYFMKARVTKDGQTYDGYVQRQCFGSN</sequence>
<dbReference type="EMBL" id="FRAS01000014">
    <property type="protein sequence ID" value="SHL42312.1"/>
    <property type="molecule type" value="Genomic_DNA"/>
</dbReference>
<gene>
    <name evidence="2" type="ORF">SAMN02746009_02730</name>
</gene>
<keyword evidence="1" id="KW-0732">Signal</keyword>
<accession>A0A1M7AHS5</accession>
<name>A0A1M7AHS5_9BACT</name>
<evidence type="ECO:0000256" key="1">
    <source>
        <dbReference type="SAM" id="SignalP"/>
    </source>
</evidence>
<dbReference type="RefSeq" id="WP_139252290.1">
    <property type="nucleotide sequence ID" value="NZ_FRAS01000014.1"/>
</dbReference>
<evidence type="ECO:0000313" key="3">
    <source>
        <dbReference type="Proteomes" id="UP000183947"/>
    </source>
</evidence>
<organism evidence="2 3">
    <name type="scientific">Hymenobacter psychrotolerans DSM 18569</name>
    <dbReference type="NCBI Taxonomy" id="1121959"/>
    <lineage>
        <taxon>Bacteria</taxon>
        <taxon>Pseudomonadati</taxon>
        <taxon>Bacteroidota</taxon>
        <taxon>Cytophagia</taxon>
        <taxon>Cytophagales</taxon>
        <taxon>Hymenobacteraceae</taxon>
        <taxon>Hymenobacter</taxon>
    </lineage>
</organism>
<dbReference type="PROSITE" id="PS51257">
    <property type="entry name" value="PROKAR_LIPOPROTEIN"/>
    <property type="match status" value="1"/>
</dbReference>
<evidence type="ECO:0008006" key="4">
    <source>
        <dbReference type="Google" id="ProtNLM"/>
    </source>
</evidence>
<feature type="chain" id="PRO_5012816569" description="SH3 domain-containing protein" evidence="1">
    <location>
        <begin position="19"/>
        <end position="100"/>
    </location>
</feature>
<evidence type="ECO:0000313" key="2">
    <source>
        <dbReference type="EMBL" id="SHL42312.1"/>
    </source>
</evidence>
<feature type="signal peptide" evidence="1">
    <location>
        <begin position="1"/>
        <end position="18"/>
    </location>
</feature>
<proteinExistence type="predicted"/>